<dbReference type="EMBL" id="JAAIUW010000005">
    <property type="protein sequence ID" value="KAF7830367.1"/>
    <property type="molecule type" value="Genomic_DNA"/>
</dbReference>
<feature type="domain" description="Myb/SANT-like" evidence="2">
    <location>
        <begin position="519"/>
        <end position="613"/>
    </location>
</feature>
<keyword evidence="4" id="KW-1185">Reference proteome</keyword>
<evidence type="ECO:0000259" key="2">
    <source>
        <dbReference type="Pfam" id="PF12776"/>
    </source>
</evidence>
<reference evidence="3" key="1">
    <citation type="submission" date="2020-09" db="EMBL/GenBank/DDBJ databases">
        <title>Genome-Enabled Discovery of Anthraquinone Biosynthesis in Senna tora.</title>
        <authorList>
            <person name="Kang S.-H."/>
            <person name="Pandey R.P."/>
            <person name="Lee C.-M."/>
            <person name="Sim J.-S."/>
            <person name="Jeong J.-T."/>
            <person name="Choi B.-S."/>
            <person name="Jung M."/>
            <person name="Ginzburg D."/>
            <person name="Zhao K."/>
            <person name="Won S.Y."/>
            <person name="Oh T.-J."/>
            <person name="Yu Y."/>
            <person name="Kim N.-H."/>
            <person name="Lee O.R."/>
            <person name="Lee T.-H."/>
            <person name="Bashyal P."/>
            <person name="Kim T.-S."/>
            <person name="Lee W.-H."/>
            <person name="Kawkins C."/>
            <person name="Kim C.-K."/>
            <person name="Kim J.S."/>
            <person name="Ahn B.O."/>
            <person name="Rhee S.Y."/>
            <person name="Sohng J.K."/>
        </authorList>
    </citation>
    <scope>NUCLEOTIDE SEQUENCE</scope>
    <source>
        <tissue evidence="3">Leaf</tissue>
    </source>
</reference>
<feature type="domain" description="Myb/SANT-like" evidence="2">
    <location>
        <begin position="191"/>
        <end position="284"/>
    </location>
</feature>
<sequence length="803" mass="92769">MGSQAALSNDRSRMHWTPIMERYFVDLMLEQLHRGNRVGYSFNKQAWADIHTMFNAKFGSHYDKEGLKSRYANLWKQFNDVRNLLSHNGFSWDAARQMVTADGFSWDAYIKVHPDAQCYRTKPVLNFDDLCVVYASTIADGRYSLSSHDASLDDVQKLHLGDGRKYAERRNISNRNEIGSTASNNEHPKTYWTAAMDQFFIELLLDQLGRGNKVNNAFNRKAWRNMLAMFSTKFGPQHSKRVLRHRYSKLSKYYSDITVLLKEGFSWDEKLQMLVADDDVWDTYVKAHPHARAYRTKILPNYHDLELIFREGSDDVTSNLHQEKNLEDVVSEINVGDGDGSGNHNPIGTDRTRTYWTSPMDRCFIDLLLEQVKKAKKLGLTFGTHAWSEMSTSFNKRFNSHYDKDVLKSRYKHLRRLFKDVYKLLQQSGFSWDDTREMVAAEDNVWDSYTKVHPEARLLRIKTLPGYRKLCVIFAEECSDTRGYLAHVAVPSGESPTFITGQEKNGSFPSVYDAASAIEWTESMECCFIDLMIEEVNQGNKIRNRFNEQAWTHMIEVFSAKLGLQCDKQFLEDQYFCLMKRHDDIRNLLNHHGFAWDETLQMIIAENDVWEAYIKDHQEAISYRNKFLDSYPDLCRIFGNEVSDASVSAPGQLHWMEANDITIEMDMDGTCGNLVVTNNTEILDQDNERLVEMDGTSGTAAAEMSGEDIERPGEINTGKRTGKKSSNSKHLNKKPKIDRRMNEALSDRSFENALTALQAMPDVDEELVMDACDLLEDERKARIFLALDISLRKKWLLRKLRSQ</sequence>
<dbReference type="PANTHER" id="PTHR46929:SF33">
    <property type="entry name" value="L10-INTERACTING MYB DOMAIN-CONTAINING PROTEIN-LIKE ISOFORM X1"/>
    <property type="match status" value="1"/>
</dbReference>
<name>A0A834TZH4_9FABA</name>
<feature type="region of interest" description="Disordered" evidence="1">
    <location>
        <begin position="697"/>
        <end position="738"/>
    </location>
</feature>
<gene>
    <name evidence="3" type="ORF">G2W53_012700</name>
</gene>
<feature type="compositionally biased region" description="Basic residues" evidence="1">
    <location>
        <begin position="720"/>
        <end position="737"/>
    </location>
</feature>
<accession>A0A834TZH4</accession>
<dbReference type="Pfam" id="PF12776">
    <property type="entry name" value="Myb_DNA-bind_3"/>
    <property type="match status" value="4"/>
</dbReference>
<dbReference type="Proteomes" id="UP000634136">
    <property type="component" value="Unassembled WGS sequence"/>
</dbReference>
<dbReference type="OrthoDB" id="1848055at2759"/>
<evidence type="ECO:0000256" key="1">
    <source>
        <dbReference type="SAM" id="MobiDB-lite"/>
    </source>
</evidence>
<evidence type="ECO:0000313" key="3">
    <source>
        <dbReference type="EMBL" id="KAF7830367.1"/>
    </source>
</evidence>
<organism evidence="3 4">
    <name type="scientific">Senna tora</name>
    <dbReference type="NCBI Taxonomy" id="362788"/>
    <lineage>
        <taxon>Eukaryota</taxon>
        <taxon>Viridiplantae</taxon>
        <taxon>Streptophyta</taxon>
        <taxon>Embryophyta</taxon>
        <taxon>Tracheophyta</taxon>
        <taxon>Spermatophyta</taxon>
        <taxon>Magnoliopsida</taxon>
        <taxon>eudicotyledons</taxon>
        <taxon>Gunneridae</taxon>
        <taxon>Pentapetalae</taxon>
        <taxon>rosids</taxon>
        <taxon>fabids</taxon>
        <taxon>Fabales</taxon>
        <taxon>Fabaceae</taxon>
        <taxon>Caesalpinioideae</taxon>
        <taxon>Cassia clade</taxon>
        <taxon>Senna</taxon>
    </lineage>
</organism>
<comment type="caution">
    <text evidence="3">The sequence shown here is derived from an EMBL/GenBank/DDBJ whole genome shotgun (WGS) entry which is preliminary data.</text>
</comment>
<dbReference type="InterPro" id="IPR024752">
    <property type="entry name" value="Myb/SANT-like_dom"/>
</dbReference>
<feature type="domain" description="Myb/SANT-like" evidence="2">
    <location>
        <begin position="15"/>
        <end position="109"/>
    </location>
</feature>
<dbReference type="AlphaFoldDB" id="A0A834TZH4"/>
<dbReference type="PANTHER" id="PTHR46929">
    <property type="entry name" value="EXPRESSED PROTEIN"/>
    <property type="match status" value="1"/>
</dbReference>
<feature type="domain" description="Myb/SANT-like" evidence="2">
    <location>
        <begin position="355"/>
        <end position="449"/>
    </location>
</feature>
<protein>
    <submittedName>
        <fullName evidence="3">L10-interacting MYB domain-containing protein</fullName>
    </submittedName>
</protein>
<proteinExistence type="predicted"/>
<evidence type="ECO:0000313" key="4">
    <source>
        <dbReference type="Proteomes" id="UP000634136"/>
    </source>
</evidence>